<feature type="domain" description="SusD-like N-terminal" evidence="1">
    <location>
        <begin position="37"/>
        <end position="234"/>
    </location>
</feature>
<evidence type="ECO:0000259" key="1">
    <source>
        <dbReference type="Pfam" id="PF14322"/>
    </source>
</evidence>
<evidence type="ECO:0000313" key="2">
    <source>
        <dbReference type="EMBL" id="WDF68399.1"/>
    </source>
</evidence>
<dbReference type="PROSITE" id="PS51257">
    <property type="entry name" value="PROKAR_LIPOPROTEIN"/>
    <property type="match status" value="1"/>
</dbReference>
<dbReference type="SUPFAM" id="SSF48452">
    <property type="entry name" value="TPR-like"/>
    <property type="match status" value="1"/>
</dbReference>
<evidence type="ECO:0000313" key="3">
    <source>
        <dbReference type="Proteomes" id="UP001221558"/>
    </source>
</evidence>
<dbReference type="InterPro" id="IPR011990">
    <property type="entry name" value="TPR-like_helical_dom_sf"/>
</dbReference>
<dbReference type="Gene3D" id="1.25.40.390">
    <property type="match status" value="1"/>
</dbReference>
<keyword evidence="3" id="KW-1185">Reference proteome</keyword>
<proteinExistence type="predicted"/>
<dbReference type="Proteomes" id="UP001221558">
    <property type="component" value="Chromosome"/>
</dbReference>
<dbReference type="RefSeq" id="WP_274267132.1">
    <property type="nucleotide sequence ID" value="NZ_CP117880.1"/>
</dbReference>
<accession>A0ABY7WM38</accession>
<reference evidence="2 3" key="1">
    <citation type="submission" date="2023-02" db="EMBL/GenBank/DDBJ databases">
        <title>Genome sequence of Sphingobacterium sp. KACC 22765.</title>
        <authorList>
            <person name="Kim S."/>
            <person name="Heo J."/>
            <person name="Kwon S.-W."/>
        </authorList>
    </citation>
    <scope>NUCLEOTIDE SEQUENCE [LARGE SCALE GENOMIC DNA]</scope>
    <source>
        <strain evidence="2 3">KACC 22765</strain>
    </source>
</reference>
<gene>
    <name evidence="2" type="ORF">PQ465_19155</name>
</gene>
<organism evidence="2 3">
    <name type="scientific">Sphingobacterium oryzagri</name>
    <dbReference type="NCBI Taxonomy" id="3025669"/>
    <lineage>
        <taxon>Bacteria</taxon>
        <taxon>Pseudomonadati</taxon>
        <taxon>Bacteroidota</taxon>
        <taxon>Sphingobacteriia</taxon>
        <taxon>Sphingobacteriales</taxon>
        <taxon>Sphingobacteriaceae</taxon>
        <taxon>Sphingobacterium</taxon>
    </lineage>
</organism>
<sequence>MRTSYLLYSFCSILWLTTLSSCEKFLSETPRTSVSDEQLFTTSAGFEQALNGVYVRIGGRSLYGDNLSMGYLSALAKNYNVSSSSHYFFRTTTFNYENSSLINSIWNQAYRSIATLNNILSFIDERRHVFSSNRYAEIKGESLAMRAFLHFDLLRLFGANYQSQPQAISIPYRKTYTLQVKPAQPANEVIAEILADLTEAETLLADDPINSENLNNRRYRLNRYAILALKARIYQYIGDKAEASRYANMVIASNLFSFVENAAISTINPGRKDRLFTTELVFGLRVIDIQNWTDIGDLPYFRYSYGGSDNAELTLNEANFRDLFEAAINPTDFRY</sequence>
<dbReference type="Pfam" id="PF14322">
    <property type="entry name" value="SusD-like_3"/>
    <property type="match status" value="1"/>
</dbReference>
<dbReference type="InterPro" id="IPR033985">
    <property type="entry name" value="SusD-like_N"/>
</dbReference>
<protein>
    <submittedName>
        <fullName evidence="2">RagB/SusD family nutrient uptake outer membrane protein</fullName>
    </submittedName>
</protein>
<name>A0ABY7WM38_9SPHI</name>
<dbReference type="EMBL" id="CP117880">
    <property type="protein sequence ID" value="WDF68399.1"/>
    <property type="molecule type" value="Genomic_DNA"/>
</dbReference>